<proteinExistence type="predicted"/>
<comment type="caution">
    <text evidence="2">The sequence shown here is derived from an EMBL/GenBank/DDBJ whole genome shotgun (WGS) entry which is preliminary data.</text>
</comment>
<dbReference type="EMBL" id="JAUBDH010000001">
    <property type="protein sequence ID" value="MDW0108469.1"/>
    <property type="molecule type" value="Genomic_DNA"/>
</dbReference>
<sequence length="59" mass="6632">MKKKLALAAIGFGAAYLMRNKDARDKLSKQFDDFANTPMRGDKKKETDHSGHSKSVFDN</sequence>
<evidence type="ECO:0000313" key="3">
    <source>
        <dbReference type="Proteomes" id="UP001280629"/>
    </source>
</evidence>
<gene>
    <name evidence="2" type="ORF">QT716_00240</name>
</gene>
<evidence type="ECO:0000313" key="2">
    <source>
        <dbReference type="EMBL" id="MDW0108469.1"/>
    </source>
</evidence>
<feature type="compositionally biased region" description="Basic and acidic residues" evidence="1">
    <location>
        <begin position="40"/>
        <end position="59"/>
    </location>
</feature>
<feature type="region of interest" description="Disordered" evidence="1">
    <location>
        <begin position="32"/>
        <end position="59"/>
    </location>
</feature>
<evidence type="ECO:0000256" key="1">
    <source>
        <dbReference type="SAM" id="MobiDB-lite"/>
    </source>
</evidence>
<organism evidence="2 3">
    <name type="scientific">Sporosarcina aquimarina</name>
    <dbReference type="NCBI Taxonomy" id="114975"/>
    <lineage>
        <taxon>Bacteria</taxon>
        <taxon>Bacillati</taxon>
        <taxon>Bacillota</taxon>
        <taxon>Bacilli</taxon>
        <taxon>Bacillales</taxon>
        <taxon>Caryophanaceae</taxon>
        <taxon>Sporosarcina</taxon>
    </lineage>
</organism>
<reference evidence="2 3" key="1">
    <citation type="submission" date="2023-06" db="EMBL/GenBank/DDBJ databases">
        <title>Sporosarcina sp. nov., isolated from Korean traditional fermented seafood 'Jeotgal'.</title>
        <authorList>
            <person name="Yang A.-I."/>
            <person name="Shin N.-R."/>
        </authorList>
    </citation>
    <scope>NUCLEOTIDE SEQUENCE [LARGE SCALE GENOMIC DNA]</scope>
    <source>
        <strain evidence="2 3">KCTC3840</strain>
    </source>
</reference>
<dbReference type="RefSeq" id="WP_317933659.1">
    <property type="nucleotide sequence ID" value="NZ_JAUBDH010000001.1"/>
</dbReference>
<protein>
    <submittedName>
        <fullName evidence="2">Uncharacterized protein</fullName>
    </submittedName>
</protein>
<dbReference type="Proteomes" id="UP001280629">
    <property type="component" value="Unassembled WGS sequence"/>
</dbReference>
<keyword evidence="3" id="KW-1185">Reference proteome</keyword>
<name>A0ABU4FUS3_9BACL</name>
<accession>A0ABU4FUS3</accession>